<keyword evidence="3" id="KW-0964">Secreted</keyword>
<dbReference type="GO" id="GO:0020037">
    <property type="term" value="F:heme binding"/>
    <property type="evidence" value="ECO:0007669"/>
    <property type="project" value="InterPro"/>
</dbReference>
<dbReference type="OrthoDB" id="823504at2759"/>
<dbReference type="GO" id="GO:0046872">
    <property type="term" value="F:metal ion binding"/>
    <property type="evidence" value="ECO:0007669"/>
    <property type="project" value="UniProtKB-KW"/>
</dbReference>
<keyword evidence="5" id="KW-0325">Glycoprotein</keyword>
<feature type="compositionally biased region" description="Basic and acidic residues" evidence="8">
    <location>
        <begin position="1145"/>
        <end position="1165"/>
    </location>
</feature>
<dbReference type="Pfam" id="PF01632">
    <property type="entry name" value="Ribosomal_L35p"/>
    <property type="match status" value="1"/>
</dbReference>
<evidence type="ECO:0000256" key="4">
    <source>
        <dbReference type="ARBA" id="ARBA00022980"/>
    </source>
</evidence>
<evidence type="ECO:0000256" key="8">
    <source>
        <dbReference type="SAM" id="MobiDB-lite"/>
    </source>
</evidence>
<feature type="compositionally biased region" description="Basic and acidic residues" evidence="8">
    <location>
        <begin position="761"/>
        <end position="777"/>
    </location>
</feature>
<feature type="region of interest" description="Disordered" evidence="8">
    <location>
        <begin position="567"/>
        <end position="599"/>
    </location>
</feature>
<dbReference type="GO" id="GO:0004601">
    <property type="term" value="F:peroxidase activity"/>
    <property type="evidence" value="ECO:0007669"/>
    <property type="project" value="InterPro"/>
</dbReference>
<evidence type="ECO:0000256" key="6">
    <source>
        <dbReference type="ARBA" id="ARBA00023274"/>
    </source>
</evidence>
<feature type="region of interest" description="Disordered" evidence="8">
    <location>
        <begin position="353"/>
        <end position="396"/>
    </location>
</feature>
<dbReference type="CDD" id="cd09823">
    <property type="entry name" value="peroxinectin_like"/>
    <property type="match status" value="1"/>
</dbReference>
<dbReference type="InterPro" id="IPR036508">
    <property type="entry name" value="Chitin-bd_dom_sf"/>
</dbReference>
<name>A0A8S4NQX1_OWEFU</name>
<dbReference type="PROSITE" id="PS50292">
    <property type="entry name" value="PEROXIDASE_3"/>
    <property type="match status" value="1"/>
</dbReference>
<comment type="subcellular location">
    <subcellularLocation>
        <location evidence="1">Secreted</location>
    </subcellularLocation>
</comment>
<accession>A0A8S4NQX1</accession>
<comment type="similarity">
    <text evidence="2">Belongs to the bacterial ribosomal protein bL35 family.</text>
</comment>
<evidence type="ECO:0000259" key="9">
    <source>
        <dbReference type="PROSITE" id="PS50940"/>
    </source>
</evidence>
<dbReference type="InterPro" id="IPR037120">
    <property type="entry name" value="Haem_peroxidase_sf_animal"/>
</dbReference>
<keyword evidence="4" id="KW-0689">Ribosomal protein</keyword>
<reference evidence="10" key="1">
    <citation type="submission" date="2022-03" db="EMBL/GenBank/DDBJ databases">
        <authorList>
            <person name="Martin C."/>
        </authorList>
    </citation>
    <scope>NUCLEOTIDE SEQUENCE</scope>
</reference>
<keyword evidence="7" id="KW-0479">Metal-binding</keyword>
<dbReference type="InterPro" id="IPR037229">
    <property type="entry name" value="Ribosomal_bL35_sf"/>
</dbReference>
<dbReference type="GO" id="GO:1990904">
    <property type="term" value="C:ribonucleoprotein complex"/>
    <property type="evidence" value="ECO:0007669"/>
    <property type="project" value="UniProtKB-KW"/>
</dbReference>
<protein>
    <recommendedName>
        <fullName evidence="9">Chitin-binding type-2 domain-containing protein</fullName>
    </recommendedName>
</protein>
<keyword evidence="7" id="KW-0408">Iron</keyword>
<dbReference type="GO" id="GO:0006412">
    <property type="term" value="P:translation"/>
    <property type="evidence" value="ECO:0007669"/>
    <property type="project" value="InterPro"/>
</dbReference>
<dbReference type="GO" id="GO:0003735">
    <property type="term" value="F:structural constituent of ribosome"/>
    <property type="evidence" value="ECO:0007669"/>
    <property type="project" value="InterPro"/>
</dbReference>
<dbReference type="GO" id="GO:0008061">
    <property type="term" value="F:chitin binding"/>
    <property type="evidence" value="ECO:0007669"/>
    <property type="project" value="InterPro"/>
</dbReference>
<dbReference type="PRINTS" id="PR00457">
    <property type="entry name" value="ANPEROXIDASE"/>
</dbReference>
<feature type="region of interest" description="Disordered" evidence="8">
    <location>
        <begin position="884"/>
        <end position="914"/>
    </location>
</feature>
<dbReference type="InterPro" id="IPR002557">
    <property type="entry name" value="Chitin-bd_dom"/>
</dbReference>
<dbReference type="Gene3D" id="1.10.640.10">
    <property type="entry name" value="Haem peroxidase domain superfamily, animal type"/>
    <property type="match status" value="1"/>
</dbReference>
<dbReference type="Pfam" id="PF03098">
    <property type="entry name" value="An_peroxidase"/>
    <property type="match status" value="1"/>
</dbReference>
<dbReference type="SUPFAM" id="SSF57625">
    <property type="entry name" value="Invertebrate chitin-binding proteins"/>
    <property type="match status" value="1"/>
</dbReference>
<keyword evidence="7" id="KW-0349">Heme</keyword>
<dbReference type="SMART" id="SM00494">
    <property type="entry name" value="ChtBD2"/>
    <property type="match status" value="1"/>
</dbReference>
<dbReference type="PANTHER" id="PTHR11475">
    <property type="entry name" value="OXIDASE/PEROXIDASE"/>
    <property type="match status" value="1"/>
</dbReference>
<sequence length="2145" mass="245272">MSASICRNILKGVQSLSARLIPSQQTIRPHVVDTLKNKAPVNQLARNLSTNASRSNGILNTKPTPGLFSQGVVSGCLSQCRSFSSVLLKASPSGILAPSLQVFTEQRRTKIKYSLTHGRPKTVRAVVLRFKRLNWGIWIRTKCGRHKHQWKKSPARRLRLQQHVFVNKTQTKLLDKMVNQYYKEKKYYPDDPYSRYQVRHGHGPQYYKPPRVCVNQVKVCLSQVKVLVNQVKICVDQDKVSVSQEKVFVRQDIVRDFMVWLPVMSLTLWTLYQLITLCQASTNSASDFLCQTLNDGLYPNPADCSSYLQCAGHKTHIKPCPKGLQFSPTIKTCGFTKATGCIQGVNSQQSYKQPQQQTVHQQQPLYQQQPQPQQVYQQPLQQHGQNQQPQPNYQNYQSHQPYVQTYMTLPLQFPGGTMSYHADQGKPLVHHNVHIPPFQHQPLGGGLGKVGNVWSRTNGGSGGQGQVVQGYPMNGGNFPPGFNPRYPDGGYHGVPPYTNTHPTQAGPNAYAGHSYNVMPQHTPVYTGSPQGQAAFVPGAGYNSGGVPLHVHSHGNGVAGKAVPYPSAGPGAFQHAHTHIHQPQLDQGTINGASDNAEKDSDLKLDDEVNVRDDPYKEIYRHIVHTPIVPFSNQKSENIIYFNDSSHINEINKESLQVYRDFAKKHNSKEGAHHKYQTNKINGKKDEISDRKLKVSLSKYKASPKTTNAVERLHRQYRDRLRKIKIKTLPQYRSAIKTQKSNREVPSEYAFKLNKHQYKTNKYPDRTNKSPYKTDKYPHKTLPYRTYQNYRNRYPEDSYNYFDSNQGEQAPPTDYDEYDYPLYDMGKEIPKKTNKSERMVENTELSKIEFDAKLLSYNKHSRHSSTKKNTFTITSKVFQYFGNNSRKRGKRSVDSDTRDVEEDNNSTERQTEYSSHVSTMMKQNDQQMAPEYQYIGGQLEQQNADQYPAYRVGQPDKNMQNNQQQYPNYQVEQTGEGMQQNQRQYPNYMVEQTGEAMQQNQQQYPGFVAEQTDEQMKKYPTDIEETIETVIVMPKMVRQPMEQDEMEPAMQLTHYPSEVETTEQNGGYPPQQESAMNQAGMHMNMGMSQSYEAMDTHKMPPSQRSHEMVQKPSIEQVYKMPPSQRSHEMFQRPSSEQVHKMPPSQRSHEMFQRPSREQDNIDPSRDMYEQSQPFQEMKLNMMNVKNTDRQAALKREQYEQMQQEKSSGNRYEVPAMVFSGVGQPHYQAMPRKVDSGATDMEPPYIALSSTYQNLEDPNYPMGLKKMPKPVMERIQKITPIKHFLEKVLPKAMGPVMGVLQFQPNDNELYAGPVPIPGPDSVSTGGDYGSSAQNPYSPTSLNTHYPNYYTGDVHTGGGLGGDIGGSVGVGESYSSYDMKDMLGYMGTAMTQALDHLWNKLRIEAEYAHQMEDVMDSFAFRYVSKFLDAKPYASYLSYVGTTMLKCCKIIQDKYGLDAGQMSDVMRILPSHKYFLPQPIPATPDVTVPIPAKIDFCPYPKEYYCDTHAKYRTIDGSCNNLKHPIFGRSMLPLARFLPAIYSDGVQEERYSVTGAPLPGPRHVSLSLFPDVNRPSAMNTLLLMTFGQFVDHDMTRTAITKMSKEPLGFGKTEEVKCGRDGCDTHHPGLESCWPIPVPAYDPDFSHLRCLKFVRSLEVPNLDCKFTHREQLNQVTPFLDGSQIYGSTKEELEKLRDFLDNPDHGMMKMMRHPHGDRFKPLLPPDEVDLCREINSTVKCFLAGDERVNEQASLTSMHTIWARQHNRVESGLYKLNPHWDPDKLFHEARRIIGAQFQHIVFNEYLPIILGDNIMSQYGLHLVKHGYYHGYDEETDPRVRNSFAAAAYRFGHTLIQDRLRRADYNFHYDDSLMLSSAFRRPAPVYDTARGGLDSIVRGLCEFESQTYDKHITKQVTRSLFAEMPPHGPGMDLMSLNIMRGRDHGLPGYNAYREWCGLGKAYSFDDLIIDIPDLEQIERFKHLYAHVDDIDLWSGGISEKSIEGGILGPTFACIIGRQFQIARKGDRYWYENDGYAKFTAGQLKEIKRSRLARILCANGDYIDKIQPWVLLRPFREAFEDVRKQYDHNGQGGQTGEHHTNWFKHTEFLNNYDKTKTGIPVEKFVELYSSNFNAHVYCKDLPEIDLSLWEDTDDY</sequence>
<dbReference type="PROSITE" id="PS50940">
    <property type="entry name" value="CHIT_BIND_II"/>
    <property type="match status" value="1"/>
</dbReference>
<dbReference type="InterPro" id="IPR019791">
    <property type="entry name" value="Haem_peroxidase_animal"/>
</dbReference>
<keyword evidence="11" id="KW-1185">Reference proteome</keyword>
<dbReference type="GO" id="GO:0005576">
    <property type="term" value="C:extracellular region"/>
    <property type="evidence" value="ECO:0007669"/>
    <property type="project" value="UniProtKB-SubCell"/>
</dbReference>
<feature type="domain" description="Chitin-binding type-2" evidence="9">
    <location>
        <begin position="287"/>
        <end position="343"/>
    </location>
</feature>
<organism evidence="10 11">
    <name type="scientific">Owenia fusiformis</name>
    <name type="common">Polychaete worm</name>
    <dbReference type="NCBI Taxonomy" id="6347"/>
    <lineage>
        <taxon>Eukaryota</taxon>
        <taxon>Metazoa</taxon>
        <taxon>Spiralia</taxon>
        <taxon>Lophotrochozoa</taxon>
        <taxon>Annelida</taxon>
        <taxon>Polychaeta</taxon>
        <taxon>Sedentaria</taxon>
        <taxon>Canalipalpata</taxon>
        <taxon>Sabellida</taxon>
        <taxon>Oweniida</taxon>
        <taxon>Oweniidae</taxon>
        <taxon>Owenia</taxon>
    </lineage>
</organism>
<dbReference type="SUPFAM" id="SSF48113">
    <property type="entry name" value="Heme-dependent peroxidases"/>
    <property type="match status" value="1"/>
</dbReference>
<dbReference type="SUPFAM" id="SSF143034">
    <property type="entry name" value="L35p-like"/>
    <property type="match status" value="1"/>
</dbReference>
<keyword evidence="6" id="KW-0687">Ribonucleoprotein</keyword>
<evidence type="ECO:0000256" key="1">
    <source>
        <dbReference type="ARBA" id="ARBA00004613"/>
    </source>
</evidence>
<dbReference type="InterPro" id="IPR021137">
    <property type="entry name" value="Ribosomal_bL35-like"/>
</dbReference>
<gene>
    <name evidence="10" type="ORF">OFUS_LOCUS10226</name>
</gene>
<evidence type="ECO:0000313" key="11">
    <source>
        <dbReference type="Proteomes" id="UP000749559"/>
    </source>
</evidence>
<proteinExistence type="inferred from homology"/>
<evidence type="ECO:0000256" key="7">
    <source>
        <dbReference type="PIRSR" id="PIRSR619791-2"/>
    </source>
</evidence>
<dbReference type="Proteomes" id="UP000749559">
    <property type="component" value="Unassembled WGS sequence"/>
</dbReference>
<dbReference type="GO" id="GO:0005840">
    <property type="term" value="C:ribosome"/>
    <property type="evidence" value="ECO:0007669"/>
    <property type="project" value="UniProtKB-KW"/>
</dbReference>
<feature type="region of interest" description="Disordered" evidence="8">
    <location>
        <begin position="1123"/>
        <end position="1165"/>
    </location>
</feature>
<dbReference type="PANTHER" id="PTHR11475:SF4">
    <property type="entry name" value="CHORION PEROXIDASE"/>
    <property type="match status" value="1"/>
</dbReference>
<evidence type="ECO:0000256" key="5">
    <source>
        <dbReference type="ARBA" id="ARBA00023180"/>
    </source>
</evidence>
<dbReference type="EMBL" id="CAIIXF020000005">
    <property type="protein sequence ID" value="CAH1783958.1"/>
    <property type="molecule type" value="Genomic_DNA"/>
</dbReference>
<comment type="caution">
    <text evidence="10">The sequence shown here is derived from an EMBL/GenBank/DDBJ whole genome shotgun (WGS) entry which is preliminary data.</text>
</comment>
<dbReference type="Pfam" id="PF01607">
    <property type="entry name" value="CBM_14"/>
    <property type="match status" value="1"/>
</dbReference>
<feature type="binding site" description="axial binding residue" evidence="7">
    <location>
        <position position="1844"/>
    </location>
    <ligand>
        <name>heme b</name>
        <dbReference type="ChEBI" id="CHEBI:60344"/>
    </ligand>
    <ligandPart>
        <name>Fe</name>
        <dbReference type="ChEBI" id="CHEBI:18248"/>
    </ligandPart>
</feature>
<dbReference type="Gene3D" id="2.170.140.10">
    <property type="entry name" value="Chitin binding domain"/>
    <property type="match status" value="1"/>
</dbReference>
<dbReference type="GO" id="GO:0006979">
    <property type="term" value="P:response to oxidative stress"/>
    <property type="evidence" value="ECO:0007669"/>
    <property type="project" value="InterPro"/>
</dbReference>
<feature type="region of interest" description="Disordered" evidence="8">
    <location>
        <begin position="760"/>
        <end position="779"/>
    </location>
</feature>
<evidence type="ECO:0000256" key="3">
    <source>
        <dbReference type="ARBA" id="ARBA00022525"/>
    </source>
</evidence>
<evidence type="ECO:0000256" key="2">
    <source>
        <dbReference type="ARBA" id="ARBA00006598"/>
    </source>
</evidence>
<evidence type="ECO:0000313" key="10">
    <source>
        <dbReference type="EMBL" id="CAH1783958.1"/>
    </source>
</evidence>
<feature type="compositionally biased region" description="Polar residues" evidence="8">
    <location>
        <begin position="583"/>
        <end position="593"/>
    </location>
</feature>
<dbReference type="InterPro" id="IPR010255">
    <property type="entry name" value="Haem_peroxidase_sf"/>
</dbReference>